<sequence>MKANVTRALVALVAGLAVVADAFLLFVKPHLSQQSSASNTNGQSWAGNSSDSSSSNSNGNSSAESSSTATLKDGTYTSVASPNAYGEIQLQVTVAGGKITTITTLQAPSHGRSQSVNAQALPELTNRAIAAQSADIQFVSGATETSTAFVNSLQDAINQSINASN</sequence>
<keyword evidence="4" id="KW-1185">Reference proteome</keyword>
<gene>
    <name evidence="3" type="ORF">BHAP_1662</name>
</gene>
<dbReference type="EMBL" id="MWWY01000031">
    <property type="protein sequence ID" value="OZG63752.1"/>
    <property type="molecule type" value="Genomic_DNA"/>
</dbReference>
<organism evidence="3 4">
    <name type="scientific">Bifidobacterium hapali</name>
    <dbReference type="NCBI Taxonomy" id="1630172"/>
    <lineage>
        <taxon>Bacteria</taxon>
        <taxon>Bacillati</taxon>
        <taxon>Actinomycetota</taxon>
        <taxon>Actinomycetes</taxon>
        <taxon>Bifidobacteriales</taxon>
        <taxon>Bifidobacteriaceae</taxon>
        <taxon>Bifidobacterium</taxon>
    </lineage>
</organism>
<accession>A0A261FX63</accession>
<reference evidence="3 4" key="1">
    <citation type="journal article" date="2017" name="BMC Genomics">
        <title>Comparative genomic and phylogenomic analyses of the Bifidobacteriaceae family.</title>
        <authorList>
            <person name="Lugli G.A."/>
            <person name="Milani C."/>
            <person name="Turroni F."/>
            <person name="Duranti S."/>
            <person name="Mancabelli L."/>
            <person name="Mangifesta M."/>
            <person name="Ferrario C."/>
            <person name="Modesto M."/>
            <person name="Mattarelli P."/>
            <person name="Jiri K."/>
            <person name="van Sinderen D."/>
            <person name="Ventura M."/>
        </authorList>
    </citation>
    <scope>NUCLEOTIDE SEQUENCE [LARGE SCALE GENOMIC DNA]</scope>
    <source>
        <strain evidence="3 4">DSM 100202</strain>
    </source>
</reference>
<evidence type="ECO:0000313" key="3">
    <source>
        <dbReference type="EMBL" id="OZG63752.1"/>
    </source>
</evidence>
<comment type="caution">
    <text evidence="3">The sequence shown here is derived from an EMBL/GenBank/DDBJ whole genome shotgun (WGS) entry which is preliminary data.</text>
</comment>
<dbReference type="SMART" id="SM00900">
    <property type="entry name" value="FMN_bind"/>
    <property type="match status" value="1"/>
</dbReference>
<dbReference type="GO" id="GO:0016020">
    <property type="term" value="C:membrane"/>
    <property type="evidence" value="ECO:0007669"/>
    <property type="project" value="InterPro"/>
</dbReference>
<feature type="compositionally biased region" description="Polar residues" evidence="1">
    <location>
        <begin position="34"/>
        <end position="43"/>
    </location>
</feature>
<feature type="compositionally biased region" description="Low complexity" evidence="1">
    <location>
        <begin position="44"/>
        <end position="67"/>
    </location>
</feature>
<dbReference type="AlphaFoldDB" id="A0A261FX63"/>
<dbReference type="OrthoDB" id="8099475at2"/>
<dbReference type="Gene3D" id="3.90.1010.20">
    <property type="match status" value="1"/>
</dbReference>
<evidence type="ECO:0000259" key="2">
    <source>
        <dbReference type="SMART" id="SM00900"/>
    </source>
</evidence>
<name>A0A261FX63_9BIFI</name>
<dbReference type="RefSeq" id="WP_094730250.1">
    <property type="nucleotide sequence ID" value="NZ_MWWY01000031.1"/>
</dbReference>
<dbReference type="Proteomes" id="UP000216074">
    <property type="component" value="Unassembled WGS sequence"/>
</dbReference>
<feature type="domain" description="FMN-binding" evidence="2">
    <location>
        <begin position="84"/>
        <end position="160"/>
    </location>
</feature>
<proteinExistence type="predicted"/>
<dbReference type="InterPro" id="IPR007329">
    <property type="entry name" value="FMN-bd"/>
</dbReference>
<dbReference type="GO" id="GO:0010181">
    <property type="term" value="F:FMN binding"/>
    <property type="evidence" value="ECO:0007669"/>
    <property type="project" value="InterPro"/>
</dbReference>
<dbReference type="Pfam" id="PF04205">
    <property type="entry name" value="FMN_bind"/>
    <property type="match status" value="1"/>
</dbReference>
<evidence type="ECO:0000313" key="4">
    <source>
        <dbReference type="Proteomes" id="UP000216074"/>
    </source>
</evidence>
<feature type="region of interest" description="Disordered" evidence="1">
    <location>
        <begin position="34"/>
        <end position="76"/>
    </location>
</feature>
<evidence type="ECO:0000256" key="1">
    <source>
        <dbReference type="SAM" id="MobiDB-lite"/>
    </source>
</evidence>
<protein>
    <submittedName>
        <fullName evidence="3">FMN-binding domain-containing protein</fullName>
    </submittedName>
</protein>